<keyword evidence="1" id="KW-0812">Transmembrane</keyword>
<feature type="transmembrane region" description="Helical" evidence="1">
    <location>
        <begin position="6"/>
        <end position="23"/>
    </location>
</feature>
<evidence type="ECO:0000256" key="1">
    <source>
        <dbReference type="SAM" id="Phobius"/>
    </source>
</evidence>
<keyword evidence="1" id="KW-1133">Transmembrane helix</keyword>
<dbReference type="GeneID" id="301199460"/>
<accession>A0ABT3EUZ0</accession>
<sequence>MFQKYISLGIIVICTMLLFVASLKSDKKLQDIQKVDYLVSYSNVMKDGGYINAYE</sequence>
<keyword evidence="1" id="KW-0472">Membrane</keyword>
<reference evidence="2" key="1">
    <citation type="submission" date="2022-10" db="EMBL/GenBank/DDBJ databases">
        <title>De novo draft assembly of the Pseudomonas pretiosus genome isolated from the plants rhizorohere.</title>
        <authorList>
            <person name="Robas M."/>
            <person name="Fernandez V.M."/>
            <person name="Provanza A."/>
            <person name="Jimenez P.A."/>
        </authorList>
    </citation>
    <scope>NUCLEOTIDE SEQUENCE</scope>
    <source>
        <strain evidence="2">SAICEU11T</strain>
    </source>
</reference>
<organism evidence="2 3">
    <name type="scientific">Bacillus pretiosus</name>
    <dbReference type="NCBI Taxonomy" id="2983392"/>
    <lineage>
        <taxon>Bacteria</taxon>
        <taxon>Bacillati</taxon>
        <taxon>Bacillota</taxon>
        <taxon>Bacilli</taxon>
        <taxon>Bacillales</taxon>
        <taxon>Bacillaceae</taxon>
        <taxon>Bacillus</taxon>
    </lineage>
</organism>
<dbReference type="Proteomes" id="UP001060566">
    <property type="component" value="Unassembled WGS sequence"/>
</dbReference>
<keyword evidence="3" id="KW-1185">Reference proteome</keyword>
<name>A0ABT3EUZ0_9BACI</name>
<dbReference type="RefSeq" id="WP_264462204.1">
    <property type="nucleotide sequence ID" value="NZ_JAOXJG010000013.1"/>
</dbReference>
<proteinExistence type="predicted"/>
<comment type="caution">
    <text evidence="2">The sequence shown here is derived from an EMBL/GenBank/DDBJ whole genome shotgun (WGS) entry which is preliminary data.</text>
</comment>
<evidence type="ECO:0000313" key="2">
    <source>
        <dbReference type="EMBL" id="MCW1240640.1"/>
    </source>
</evidence>
<protein>
    <submittedName>
        <fullName evidence="2">Uncharacterized protein</fullName>
    </submittedName>
</protein>
<evidence type="ECO:0000313" key="3">
    <source>
        <dbReference type="Proteomes" id="UP001060566"/>
    </source>
</evidence>
<gene>
    <name evidence="2" type="ORF">NGM45_16475</name>
</gene>
<dbReference type="EMBL" id="JAOXJG010000013">
    <property type="protein sequence ID" value="MCW1240640.1"/>
    <property type="molecule type" value="Genomic_DNA"/>
</dbReference>